<dbReference type="PANTHER" id="PTHR43329">
    <property type="entry name" value="EPOXIDE HYDROLASE"/>
    <property type="match status" value="1"/>
</dbReference>
<dbReference type="EMBL" id="CP030862">
    <property type="protein sequence ID" value="AXE24101.1"/>
    <property type="molecule type" value="Genomic_DNA"/>
</dbReference>
<keyword evidence="1 3" id="KW-0378">Hydrolase</keyword>
<dbReference type="OrthoDB" id="3507586at2"/>
<dbReference type="InterPro" id="IPR000639">
    <property type="entry name" value="Epox_hydrolase-like"/>
</dbReference>
<protein>
    <submittedName>
        <fullName evidence="3">Alpha/beta hydrolase</fullName>
    </submittedName>
</protein>
<feature type="domain" description="AB hydrolase-1" evidence="2">
    <location>
        <begin position="11"/>
        <end position="162"/>
    </location>
</feature>
<reference evidence="3 4" key="1">
    <citation type="submission" date="2018-01" db="EMBL/GenBank/DDBJ databases">
        <title>Draft genome Sequence of streptomyces globosus LZH-48.</title>
        <authorList>
            <person name="Ran K."/>
            <person name="Li Z."/>
            <person name="Wei S."/>
            <person name="Dong R."/>
        </authorList>
    </citation>
    <scope>NUCLEOTIDE SEQUENCE [LARGE SCALE GENOMIC DNA]</scope>
    <source>
        <strain evidence="3 4">LZH-48</strain>
    </source>
</reference>
<dbReference type="GO" id="GO:0016787">
    <property type="term" value="F:hydrolase activity"/>
    <property type="evidence" value="ECO:0007669"/>
    <property type="project" value="UniProtKB-KW"/>
</dbReference>
<proteinExistence type="predicted"/>
<dbReference type="InterPro" id="IPR000073">
    <property type="entry name" value="AB_hydrolase_1"/>
</dbReference>
<sequence>MTHHDRTPTAVLLHGWPVTTGHWRHLVPALEAAGVTTIPVTLPGLGAAPAPDVNDYRKAALAERVRTRLAREGVTRYAVVGHDWGATVGYLMAAAAPESVSALVVEEEILPGVDVEIPPAGRSHYPAWHGPFNRAPGLAEQLVPGREGAYYGAFLQQSAGPAGLDPDVLHAYVEAYSAPGVLDAGLAYYRTRAEDVDDIGALARRPVSTPVLAIGGRHAMGTAVAAGLAGLAADVTPLVCEQSGHYPAEQEPERVNEAVAQFLHQHP</sequence>
<dbReference type="Gene3D" id="3.40.50.1820">
    <property type="entry name" value="alpha/beta hydrolase"/>
    <property type="match status" value="1"/>
</dbReference>
<dbReference type="SUPFAM" id="SSF53474">
    <property type="entry name" value="alpha/beta-Hydrolases"/>
    <property type="match status" value="1"/>
</dbReference>
<evidence type="ECO:0000259" key="2">
    <source>
        <dbReference type="Pfam" id="PF00561"/>
    </source>
</evidence>
<dbReference type="Proteomes" id="UP000252004">
    <property type="component" value="Chromosome"/>
</dbReference>
<dbReference type="Pfam" id="PF00561">
    <property type="entry name" value="Abhydrolase_1"/>
    <property type="match status" value="1"/>
</dbReference>
<dbReference type="RefSeq" id="WP_114055282.1">
    <property type="nucleotide sequence ID" value="NZ_CP030862.1"/>
</dbReference>
<dbReference type="KEGG" id="sgz:C0216_12115"/>
<name>A0A344TZN0_9ACTN</name>
<evidence type="ECO:0000313" key="4">
    <source>
        <dbReference type="Proteomes" id="UP000252004"/>
    </source>
</evidence>
<evidence type="ECO:0000256" key="1">
    <source>
        <dbReference type="ARBA" id="ARBA00022801"/>
    </source>
</evidence>
<dbReference type="PRINTS" id="PR00412">
    <property type="entry name" value="EPOXHYDRLASE"/>
</dbReference>
<keyword evidence="4" id="KW-1185">Reference proteome</keyword>
<evidence type="ECO:0000313" key="3">
    <source>
        <dbReference type="EMBL" id="AXE24101.1"/>
    </source>
</evidence>
<accession>A0A344TZN0</accession>
<dbReference type="InterPro" id="IPR029058">
    <property type="entry name" value="AB_hydrolase_fold"/>
</dbReference>
<organism evidence="3 4">
    <name type="scientific">Streptomyces globosus</name>
    <dbReference type="NCBI Taxonomy" id="68209"/>
    <lineage>
        <taxon>Bacteria</taxon>
        <taxon>Bacillati</taxon>
        <taxon>Actinomycetota</taxon>
        <taxon>Actinomycetes</taxon>
        <taxon>Kitasatosporales</taxon>
        <taxon>Streptomycetaceae</taxon>
        <taxon>Streptomyces</taxon>
    </lineage>
</organism>
<dbReference type="AlphaFoldDB" id="A0A344TZN0"/>
<gene>
    <name evidence="3" type="ORF">C0216_12115</name>
</gene>